<dbReference type="eggNOG" id="COG4506">
    <property type="taxonomic scope" value="Bacteria"/>
</dbReference>
<accession>A0A096CPD3</accession>
<dbReference type="RefSeq" id="WP_028258128.1">
    <property type="nucleotide sequence ID" value="NZ_JRNT01000016.1"/>
</dbReference>
<evidence type="ECO:0000313" key="2">
    <source>
        <dbReference type="Proteomes" id="UP000029628"/>
    </source>
</evidence>
<dbReference type="AlphaFoldDB" id="A0A096CPD3"/>
<dbReference type="InterPro" id="IPR012674">
    <property type="entry name" value="Calycin"/>
</dbReference>
<name>A0A096CPD3_9FIRM</name>
<dbReference type="Proteomes" id="UP000029628">
    <property type="component" value="Unassembled WGS sequence"/>
</dbReference>
<dbReference type="SUPFAM" id="SSF50814">
    <property type="entry name" value="Lipocalins"/>
    <property type="match status" value="1"/>
</dbReference>
<reference evidence="1 2" key="1">
    <citation type="submission" date="2014-07" db="EMBL/GenBank/DDBJ databases">
        <authorList>
            <person name="McCorrison J."/>
            <person name="Sanka R."/>
            <person name="Torralba M."/>
            <person name="Gillis M."/>
            <person name="Haft D.H."/>
            <person name="Methe B."/>
            <person name="Sutton G."/>
            <person name="Nelson K.E."/>
        </authorList>
    </citation>
    <scope>NUCLEOTIDE SEQUENCE [LARGE SCALE GENOMIC DNA]</scope>
    <source>
        <strain evidence="1 2">DNF00314</strain>
    </source>
</reference>
<dbReference type="InterPro" id="IPR015231">
    <property type="entry name" value="DUF1934"/>
</dbReference>
<protein>
    <recommendedName>
        <fullName evidence="3">Rho guanine nucleotide exchange factor</fullName>
    </recommendedName>
</protein>
<sequence>MKQVLVSVKSIQRDRDGEDTVVELISSGRYYERQGVKYIIYNESEVTGLEGVKTTIKVYPNSVVLLRTGDVNMRHQYVLNEKHESVYQTPYGQLHMAVYTHEFNVSIQDGIGSVHLGYDISVDGEWQFYNQLTITLREDTENGYERNSKGRD</sequence>
<dbReference type="Gene3D" id="2.40.128.20">
    <property type="match status" value="1"/>
</dbReference>
<dbReference type="EMBL" id="JRNT01000016">
    <property type="protein sequence ID" value="KGF47189.1"/>
    <property type="molecule type" value="Genomic_DNA"/>
</dbReference>
<evidence type="ECO:0008006" key="3">
    <source>
        <dbReference type="Google" id="ProtNLM"/>
    </source>
</evidence>
<comment type="caution">
    <text evidence="1">The sequence shown here is derived from an EMBL/GenBank/DDBJ whole genome shotgun (WGS) entry which is preliminary data.</text>
</comment>
<organism evidence="1 2">
    <name type="scientific">Veillonella montpellierensis DNF00314</name>
    <dbReference type="NCBI Taxonomy" id="1401067"/>
    <lineage>
        <taxon>Bacteria</taxon>
        <taxon>Bacillati</taxon>
        <taxon>Bacillota</taxon>
        <taxon>Negativicutes</taxon>
        <taxon>Veillonellales</taxon>
        <taxon>Veillonellaceae</taxon>
        <taxon>Veillonella</taxon>
    </lineage>
</organism>
<proteinExistence type="predicted"/>
<dbReference type="Pfam" id="PF09148">
    <property type="entry name" value="DUF1934"/>
    <property type="match status" value="1"/>
</dbReference>
<gene>
    <name evidence="1" type="ORF">HMPREF0872_05805</name>
</gene>
<keyword evidence="2" id="KW-1185">Reference proteome</keyword>
<evidence type="ECO:0000313" key="1">
    <source>
        <dbReference type="EMBL" id="KGF47189.1"/>
    </source>
</evidence>